<evidence type="ECO:0000313" key="4">
    <source>
        <dbReference type="Proteomes" id="UP001221142"/>
    </source>
</evidence>
<name>A0AAD7FJ18_9AGAR</name>
<keyword evidence="4" id="KW-1185">Reference proteome</keyword>
<feature type="region of interest" description="Disordered" evidence="1">
    <location>
        <begin position="29"/>
        <end position="73"/>
    </location>
</feature>
<feature type="chain" id="PRO_5042104582" evidence="2">
    <location>
        <begin position="19"/>
        <end position="145"/>
    </location>
</feature>
<dbReference type="EMBL" id="JARKIF010000011">
    <property type="protein sequence ID" value="KAJ7626781.1"/>
    <property type="molecule type" value="Genomic_DNA"/>
</dbReference>
<dbReference type="Proteomes" id="UP001221142">
    <property type="component" value="Unassembled WGS sequence"/>
</dbReference>
<sequence>MRLYAALTLLSLSTFVCAINSGIFGENDQIVNPPPPTPVARSADGISASSGKRETNSQRLARGLGPLPPTRRASQLLPRTSCVPLANTHGVIQVIDSTTSAIKGYLRRAHRVVVVHHPFKGAFELTADNGPDPAYPLVGAVGGKN</sequence>
<keyword evidence="2" id="KW-0732">Signal</keyword>
<feature type="signal peptide" evidence="2">
    <location>
        <begin position="1"/>
        <end position="18"/>
    </location>
</feature>
<proteinExistence type="predicted"/>
<dbReference type="AlphaFoldDB" id="A0AAD7FJ18"/>
<comment type="caution">
    <text evidence="3">The sequence shown here is derived from an EMBL/GenBank/DDBJ whole genome shotgun (WGS) entry which is preliminary data.</text>
</comment>
<evidence type="ECO:0000256" key="1">
    <source>
        <dbReference type="SAM" id="MobiDB-lite"/>
    </source>
</evidence>
<gene>
    <name evidence="3" type="ORF">FB45DRAFT_1029182</name>
</gene>
<reference evidence="3" key="1">
    <citation type="submission" date="2023-03" db="EMBL/GenBank/DDBJ databases">
        <title>Massive genome expansion in bonnet fungi (Mycena s.s.) driven by repeated elements and novel gene families across ecological guilds.</title>
        <authorList>
            <consortium name="Lawrence Berkeley National Laboratory"/>
            <person name="Harder C.B."/>
            <person name="Miyauchi S."/>
            <person name="Viragh M."/>
            <person name="Kuo A."/>
            <person name="Thoen E."/>
            <person name="Andreopoulos B."/>
            <person name="Lu D."/>
            <person name="Skrede I."/>
            <person name="Drula E."/>
            <person name="Henrissat B."/>
            <person name="Morin E."/>
            <person name="Kohler A."/>
            <person name="Barry K."/>
            <person name="LaButti K."/>
            <person name="Morin E."/>
            <person name="Salamov A."/>
            <person name="Lipzen A."/>
            <person name="Mereny Z."/>
            <person name="Hegedus B."/>
            <person name="Baldrian P."/>
            <person name="Stursova M."/>
            <person name="Weitz H."/>
            <person name="Taylor A."/>
            <person name="Grigoriev I.V."/>
            <person name="Nagy L.G."/>
            <person name="Martin F."/>
            <person name="Kauserud H."/>
        </authorList>
    </citation>
    <scope>NUCLEOTIDE SEQUENCE</scope>
    <source>
        <strain evidence="3">9284</strain>
    </source>
</reference>
<evidence type="ECO:0000256" key="2">
    <source>
        <dbReference type="SAM" id="SignalP"/>
    </source>
</evidence>
<organism evidence="3 4">
    <name type="scientific">Roridomyces roridus</name>
    <dbReference type="NCBI Taxonomy" id="1738132"/>
    <lineage>
        <taxon>Eukaryota</taxon>
        <taxon>Fungi</taxon>
        <taxon>Dikarya</taxon>
        <taxon>Basidiomycota</taxon>
        <taxon>Agaricomycotina</taxon>
        <taxon>Agaricomycetes</taxon>
        <taxon>Agaricomycetidae</taxon>
        <taxon>Agaricales</taxon>
        <taxon>Marasmiineae</taxon>
        <taxon>Mycenaceae</taxon>
        <taxon>Roridomyces</taxon>
    </lineage>
</organism>
<accession>A0AAD7FJ18</accession>
<protein>
    <submittedName>
        <fullName evidence="3">Uncharacterized protein</fullName>
    </submittedName>
</protein>
<evidence type="ECO:0000313" key="3">
    <source>
        <dbReference type="EMBL" id="KAJ7626781.1"/>
    </source>
</evidence>